<evidence type="ECO:0000259" key="4">
    <source>
        <dbReference type="Pfam" id="PF00675"/>
    </source>
</evidence>
<dbReference type="GO" id="GO:0046872">
    <property type="term" value="F:metal ion binding"/>
    <property type="evidence" value="ECO:0007669"/>
    <property type="project" value="InterPro"/>
</dbReference>
<sequence>MRSGLRFWKWTSRGRSACPARPCWSLRGLRPSRHVITQGESRIVYQKSVLPNGVRLLSEELPYSQAVAVGVWLEAGSRDELPGEGGLTHFLEHMAFKGTSRRTAYDIAREIDLLGGAGNAFTTRENTCFHLKVLAEHLPQALDLLVDLVLSPAYEAHDLERERTVILEEIAALEDTPEDLVQVQFAREFWRNCPLGRSILGEAADIARFSREDLLNYRRATYRPERLVVAAAGRVNHEQLLDLLSPALGSFQNGLPPRKREAARVHPGTYTFPRDLEQVHLCLGTRGLPAGDPRRFTISLLHVILGGNMSSRLFQVVREQLGLAYTIYSYLSFFKDTGLLEICAGVNPKNLPALVKAVAGELSRLKKEPISETELAAAKEYLRSSLLLHAEDCEQRMLRLAKNEINFGRYLTLEEVIAGVEKVSREEVLELANELFQAENWGLALLGPGVENQPPLEF</sequence>
<evidence type="ECO:0000256" key="1">
    <source>
        <dbReference type="ARBA" id="ARBA00001947"/>
    </source>
</evidence>
<dbReference type="GO" id="GO:0006508">
    <property type="term" value="P:proteolysis"/>
    <property type="evidence" value="ECO:0007669"/>
    <property type="project" value="InterPro"/>
</dbReference>
<gene>
    <name evidence="6" type="ORF">ENW48_04640</name>
</gene>
<dbReference type="InterPro" id="IPR007863">
    <property type="entry name" value="Peptidase_M16_C"/>
</dbReference>
<dbReference type="PANTHER" id="PTHR11851:SF49">
    <property type="entry name" value="MITOCHONDRIAL-PROCESSING PEPTIDASE SUBUNIT ALPHA"/>
    <property type="match status" value="1"/>
</dbReference>
<feature type="domain" description="Peptidase M16 N-terminal" evidence="4">
    <location>
        <begin position="56"/>
        <end position="201"/>
    </location>
</feature>
<dbReference type="AlphaFoldDB" id="A0A7C5EQN0"/>
<dbReference type="Pfam" id="PF05193">
    <property type="entry name" value="Peptidase_M16_C"/>
    <property type="match status" value="1"/>
</dbReference>
<protein>
    <submittedName>
        <fullName evidence="6">Insulinase family protein</fullName>
    </submittedName>
</protein>
<evidence type="ECO:0000259" key="5">
    <source>
        <dbReference type="Pfam" id="PF05193"/>
    </source>
</evidence>
<evidence type="ECO:0000256" key="2">
    <source>
        <dbReference type="ARBA" id="ARBA00007261"/>
    </source>
</evidence>
<feature type="domain" description="Peptidase M16 C-terminal" evidence="5">
    <location>
        <begin position="209"/>
        <end position="381"/>
    </location>
</feature>
<dbReference type="PROSITE" id="PS00143">
    <property type="entry name" value="INSULINASE"/>
    <property type="match status" value="1"/>
</dbReference>
<dbReference type="PANTHER" id="PTHR11851">
    <property type="entry name" value="METALLOPROTEASE"/>
    <property type="match status" value="1"/>
</dbReference>
<dbReference type="EMBL" id="DTKJ01000033">
    <property type="protein sequence ID" value="HGZ11483.1"/>
    <property type="molecule type" value="Genomic_DNA"/>
</dbReference>
<dbReference type="InterPro" id="IPR001431">
    <property type="entry name" value="Pept_M16_Zn_BS"/>
</dbReference>
<proteinExistence type="inferred from homology"/>
<organism evidence="6">
    <name type="scientific">Desulfobacca acetoxidans</name>
    <dbReference type="NCBI Taxonomy" id="60893"/>
    <lineage>
        <taxon>Bacteria</taxon>
        <taxon>Pseudomonadati</taxon>
        <taxon>Thermodesulfobacteriota</taxon>
        <taxon>Desulfobaccia</taxon>
        <taxon>Desulfobaccales</taxon>
        <taxon>Desulfobaccaceae</taxon>
        <taxon>Desulfobacca</taxon>
    </lineage>
</organism>
<dbReference type="Gene3D" id="3.30.830.10">
    <property type="entry name" value="Metalloenzyme, LuxS/M16 peptidase-like"/>
    <property type="match status" value="2"/>
</dbReference>
<dbReference type="InterPro" id="IPR011249">
    <property type="entry name" value="Metalloenz_LuxS/M16"/>
</dbReference>
<name>A0A7C5EQN0_9BACT</name>
<comment type="similarity">
    <text evidence="2 3">Belongs to the peptidase M16 family.</text>
</comment>
<dbReference type="Pfam" id="PF00675">
    <property type="entry name" value="Peptidase_M16"/>
    <property type="match status" value="1"/>
</dbReference>
<dbReference type="InterPro" id="IPR050361">
    <property type="entry name" value="MPP/UQCRC_Complex"/>
</dbReference>
<dbReference type="InterPro" id="IPR011765">
    <property type="entry name" value="Pept_M16_N"/>
</dbReference>
<evidence type="ECO:0000256" key="3">
    <source>
        <dbReference type="RuleBase" id="RU004447"/>
    </source>
</evidence>
<reference evidence="6" key="1">
    <citation type="journal article" date="2020" name="mSystems">
        <title>Genome- and Community-Level Interaction Insights into Carbon Utilization and Element Cycling Functions of Hydrothermarchaeota in Hydrothermal Sediment.</title>
        <authorList>
            <person name="Zhou Z."/>
            <person name="Liu Y."/>
            <person name="Xu W."/>
            <person name="Pan J."/>
            <person name="Luo Z.H."/>
            <person name="Li M."/>
        </authorList>
    </citation>
    <scope>NUCLEOTIDE SEQUENCE [LARGE SCALE GENOMIC DNA]</scope>
    <source>
        <strain evidence="6">SpSt-853</strain>
    </source>
</reference>
<dbReference type="SUPFAM" id="SSF63411">
    <property type="entry name" value="LuxS/MPP-like metallohydrolase"/>
    <property type="match status" value="2"/>
</dbReference>
<dbReference type="GO" id="GO:0004222">
    <property type="term" value="F:metalloendopeptidase activity"/>
    <property type="evidence" value="ECO:0007669"/>
    <property type="project" value="InterPro"/>
</dbReference>
<accession>A0A7C5EQN0</accession>
<evidence type="ECO:0000313" key="6">
    <source>
        <dbReference type="EMBL" id="HGZ11483.1"/>
    </source>
</evidence>
<comment type="cofactor">
    <cofactor evidence="1">
        <name>Zn(2+)</name>
        <dbReference type="ChEBI" id="CHEBI:29105"/>
    </cofactor>
</comment>
<comment type="caution">
    <text evidence="6">The sequence shown here is derived from an EMBL/GenBank/DDBJ whole genome shotgun (WGS) entry which is preliminary data.</text>
</comment>